<gene>
    <name evidence="1" type="ORF">cand_008630</name>
</gene>
<reference evidence="1 2" key="1">
    <citation type="submission" date="2016-10" db="EMBL/GenBank/DDBJ databases">
        <title>Reductive evolution of mitochondrial metabolism and differential evolution of invasion-related proteins in Cryptosporidium.</title>
        <authorList>
            <person name="Liu S."/>
            <person name="Roellig D.M."/>
            <person name="Guo Y."/>
            <person name="Li N."/>
            <person name="Frace M.A."/>
            <person name="Tang K."/>
            <person name="Zhang L."/>
            <person name="Feng Y."/>
            <person name="Xiao L."/>
        </authorList>
    </citation>
    <scope>NUCLEOTIDE SEQUENCE [LARGE SCALE GENOMIC DNA]</scope>
    <source>
        <strain evidence="1">30847</strain>
    </source>
</reference>
<evidence type="ECO:0000313" key="1">
    <source>
        <dbReference type="EMBL" id="OII75980.1"/>
    </source>
</evidence>
<dbReference type="Proteomes" id="UP000186804">
    <property type="component" value="Unassembled WGS sequence"/>
</dbReference>
<dbReference type="OrthoDB" id="340835at2759"/>
<organism evidence="1 2">
    <name type="scientific">Cryptosporidium andersoni</name>
    <dbReference type="NCBI Taxonomy" id="117008"/>
    <lineage>
        <taxon>Eukaryota</taxon>
        <taxon>Sar</taxon>
        <taxon>Alveolata</taxon>
        <taxon>Apicomplexa</taxon>
        <taxon>Conoidasida</taxon>
        <taxon>Coccidia</taxon>
        <taxon>Eucoccidiorida</taxon>
        <taxon>Eimeriorina</taxon>
        <taxon>Cryptosporidiidae</taxon>
        <taxon>Cryptosporidium</taxon>
    </lineage>
</organism>
<dbReference type="RefSeq" id="XP_067067826.1">
    <property type="nucleotide sequence ID" value="XM_067211103.1"/>
</dbReference>
<keyword evidence="2" id="KW-1185">Reference proteome</keyword>
<dbReference type="AlphaFoldDB" id="A0A1J4MSH6"/>
<protein>
    <submittedName>
        <fullName evidence="1">Uncharacterized protein</fullName>
    </submittedName>
</protein>
<accession>A0A1J4MSH6</accession>
<dbReference type="EMBL" id="LRBS01000070">
    <property type="protein sequence ID" value="OII75980.1"/>
    <property type="molecule type" value="Genomic_DNA"/>
</dbReference>
<evidence type="ECO:0000313" key="2">
    <source>
        <dbReference type="Proteomes" id="UP000186804"/>
    </source>
</evidence>
<name>A0A1J4MSH6_9CRYT</name>
<dbReference type="GeneID" id="92365048"/>
<dbReference type="VEuPathDB" id="CryptoDB:cand_008630"/>
<sequence>MPDRRVCDFKDNIEKTSKEIEFLNIQESGSKLIESLSFIKTGVQEKLKSELDNTVPPWKRCKVPFESDIIKRTQEFLQASDSNNKTSNECNDNNTCKDKLYDTIGYQQHVIMDVHLGVFNVDSNVLDEPQLLDKGIVTVSLDNINTSNITEYKEDMDIIIENELDTGYPPNKSKHMSLVEVISESGKSVNS</sequence>
<comment type="caution">
    <text evidence="1">The sequence shown here is derived from an EMBL/GenBank/DDBJ whole genome shotgun (WGS) entry which is preliminary data.</text>
</comment>
<proteinExistence type="predicted"/>